<reference evidence="2 3" key="1">
    <citation type="submission" date="2017-07" db="EMBL/GenBank/DDBJ databases">
        <title>Niveispirillum cyanobacteriorum sp. nov., isolated from cyanobacterial aggregates in a eutrophic lake.</title>
        <authorList>
            <person name="Cai H."/>
        </authorList>
    </citation>
    <scope>NUCLEOTIDE SEQUENCE [LARGE SCALE GENOMIC DNA]</scope>
    <source>
        <strain evidence="3">TH1-14</strain>
    </source>
</reference>
<feature type="signal peptide" evidence="1">
    <location>
        <begin position="1"/>
        <end position="27"/>
    </location>
</feature>
<dbReference type="SUPFAM" id="SSF49354">
    <property type="entry name" value="PapD-like"/>
    <property type="match status" value="1"/>
</dbReference>
<evidence type="ECO:0000313" key="3">
    <source>
        <dbReference type="Proteomes" id="UP000216998"/>
    </source>
</evidence>
<evidence type="ECO:0000313" key="2">
    <source>
        <dbReference type="EMBL" id="OYQ36811.1"/>
    </source>
</evidence>
<dbReference type="EMBL" id="NOXU01000020">
    <property type="protein sequence ID" value="OYQ36811.1"/>
    <property type="molecule type" value="Genomic_DNA"/>
</dbReference>
<evidence type="ECO:0000256" key="1">
    <source>
        <dbReference type="SAM" id="SignalP"/>
    </source>
</evidence>
<dbReference type="InterPro" id="IPR008962">
    <property type="entry name" value="PapD-like_sf"/>
</dbReference>
<dbReference type="Proteomes" id="UP000216998">
    <property type="component" value="Unassembled WGS sequence"/>
</dbReference>
<feature type="chain" id="PRO_5012016249" description="Pili assembly chaperone N-terminal domain-containing protein" evidence="1">
    <location>
        <begin position="28"/>
        <end position="253"/>
    </location>
</feature>
<dbReference type="OrthoDB" id="6658153at2"/>
<keyword evidence="1" id="KW-0732">Signal</keyword>
<dbReference type="AlphaFoldDB" id="A0A255Z5V7"/>
<accession>A0A255Z5V7</accession>
<name>A0A255Z5V7_9PROT</name>
<dbReference type="RefSeq" id="WP_094453711.1">
    <property type="nucleotide sequence ID" value="NZ_NOXU01000020.1"/>
</dbReference>
<proteinExistence type="predicted"/>
<comment type="caution">
    <text evidence="2">The sequence shown here is derived from an EMBL/GenBank/DDBJ whole genome shotgun (WGS) entry which is preliminary data.</text>
</comment>
<organism evidence="2 3">
    <name type="scientific">Niveispirillum lacus</name>
    <dbReference type="NCBI Taxonomy" id="1981099"/>
    <lineage>
        <taxon>Bacteria</taxon>
        <taxon>Pseudomonadati</taxon>
        <taxon>Pseudomonadota</taxon>
        <taxon>Alphaproteobacteria</taxon>
        <taxon>Rhodospirillales</taxon>
        <taxon>Azospirillaceae</taxon>
        <taxon>Niveispirillum</taxon>
    </lineage>
</organism>
<evidence type="ECO:0008006" key="4">
    <source>
        <dbReference type="Google" id="ProtNLM"/>
    </source>
</evidence>
<keyword evidence="3" id="KW-1185">Reference proteome</keyword>
<gene>
    <name evidence="2" type="ORF">CHU95_03300</name>
</gene>
<protein>
    <recommendedName>
        <fullName evidence="4">Pili assembly chaperone N-terminal domain-containing protein</fullName>
    </recommendedName>
</protein>
<sequence>MSNALFGAAVAAFLAIAALSASVPVKADTIGLTVAPTRLLIGESQRPGGTILVANRSDRPTRFRVQLRPAVAGEPDPGGWIKVAPRSMVLAPGEAQTLRVIAHVPPDFAGERRAYVAVVPSPVEEAQAQGSASLDVLTAPVIPVIMRAGNPEEPTISVEAPARVDKNGLVAVTARRLAGPSGISSHGDVAVCDAAGTIGRINATTIWPEVASREYLLKPTREVAGAIWAMWIPRRDGAPVQQACRKAVAPQGR</sequence>